<name>A0ABY7HA26_9BACT</name>
<dbReference type="Pfam" id="PF17754">
    <property type="entry name" value="TetR_C_14"/>
    <property type="match status" value="1"/>
</dbReference>
<protein>
    <submittedName>
        <fullName evidence="7">TetR family transcriptional regulator</fullName>
    </submittedName>
</protein>
<dbReference type="InterPro" id="IPR041347">
    <property type="entry name" value="MftR_C"/>
</dbReference>
<keyword evidence="2 4" id="KW-0238">DNA-binding</keyword>
<dbReference type="Proteomes" id="UP001164459">
    <property type="component" value="Chromosome"/>
</dbReference>
<sequence>MQTASKRGRPQEADPRRIARIALGLFQRNGFDRVTMGEIAEAASVSRRTLFRLFPSKSDLVWDGLDDVRAVVQQRAASLAGAELGVGGVLREFAEPFLRSLDDPEAAAMARQRLRLLADAPALLNHPTLREIEAVIATTLATRASSDTPPPLVARTLIAATFAALMWWAEHGEGLSALEATRAALRALAPADETDAPTPSPTTRSSAR</sequence>
<evidence type="ECO:0000256" key="4">
    <source>
        <dbReference type="PROSITE-ProRule" id="PRU00335"/>
    </source>
</evidence>
<feature type="DNA-binding region" description="H-T-H motif" evidence="4">
    <location>
        <begin position="35"/>
        <end position="54"/>
    </location>
</feature>
<keyword evidence="8" id="KW-1185">Reference proteome</keyword>
<keyword evidence="3" id="KW-0804">Transcription</keyword>
<evidence type="ECO:0000256" key="1">
    <source>
        <dbReference type="ARBA" id="ARBA00023015"/>
    </source>
</evidence>
<evidence type="ECO:0000313" key="8">
    <source>
        <dbReference type="Proteomes" id="UP001164459"/>
    </source>
</evidence>
<evidence type="ECO:0000256" key="5">
    <source>
        <dbReference type="SAM" id="MobiDB-lite"/>
    </source>
</evidence>
<evidence type="ECO:0000313" key="7">
    <source>
        <dbReference type="EMBL" id="WAS96133.1"/>
    </source>
</evidence>
<dbReference type="PRINTS" id="PR00455">
    <property type="entry name" value="HTHTETR"/>
</dbReference>
<reference evidence="7" key="1">
    <citation type="submission" date="2022-11" db="EMBL/GenBank/DDBJ databases">
        <title>Minimal conservation of predation-associated metabolite biosynthetic gene clusters underscores biosynthetic potential of Myxococcota including descriptions for ten novel species: Archangium lansinium sp. nov., Myxococcus landrumus sp. nov., Nannocystis bai.</title>
        <authorList>
            <person name="Ahearne A."/>
            <person name="Stevens C."/>
            <person name="Dowd S."/>
        </authorList>
    </citation>
    <scope>NUCLEOTIDE SEQUENCE</scope>
    <source>
        <strain evidence="7">Fl3</strain>
    </source>
</reference>
<dbReference type="EMBL" id="CP114040">
    <property type="protein sequence ID" value="WAS96133.1"/>
    <property type="molecule type" value="Genomic_DNA"/>
</dbReference>
<gene>
    <name evidence="7" type="ORF">O0S08_08205</name>
</gene>
<dbReference type="PANTHER" id="PTHR30055">
    <property type="entry name" value="HTH-TYPE TRANSCRIPTIONAL REGULATOR RUTR"/>
    <property type="match status" value="1"/>
</dbReference>
<evidence type="ECO:0000256" key="2">
    <source>
        <dbReference type="ARBA" id="ARBA00023125"/>
    </source>
</evidence>
<dbReference type="Pfam" id="PF00440">
    <property type="entry name" value="TetR_N"/>
    <property type="match status" value="1"/>
</dbReference>
<dbReference type="PANTHER" id="PTHR30055:SF234">
    <property type="entry name" value="HTH-TYPE TRANSCRIPTIONAL REGULATOR BETI"/>
    <property type="match status" value="1"/>
</dbReference>
<dbReference type="RefSeq" id="WP_269038474.1">
    <property type="nucleotide sequence ID" value="NZ_CP114040.1"/>
</dbReference>
<organism evidence="7 8">
    <name type="scientific">Nannocystis punicea</name>
    <dbReference type="NCBI Taxonomy" id="2995304"/>
    <lineage>
        <taxon>Bacteria</taxon>
        <taxon>Pseudomonadati</taxon>
        <taxon>Myxococcota</taxon>
        <taxon>Polyangia</taxon>
        <taxon>Nannocystales</taxon>
        <taxon>Nannocystaceae</taxon>
        <taxon>Nannocystis</taxon>
    </lineage>
</organism>
<accession>A0ABY7HA26</accession>
<keyword evidence="1" id="KW-0805">Transcription regulation</keyword>
<dbReference type="SUPFAM" id="SSF46689">
    <property type="entry name" value="Homeodomain-like"/>
    <property type="match status" value="1"/>
</dbReference>
<feature type="domain" description="HTH tetR-type" evidence="6">
    <location>
        <begin position="12"/>
        <end position="72"/>
    </location>
</feature>
<dbReference type="InterPro" id="IPR001647">
    <property type="entry name" value="HTH_TetR"/>
</dbReference>
<evidence type="ECO:0000259" key="6">
    <source>
        <dbReference type="PROSITE" id="PS50977"/>
    </source>
</evidence>
<proteinExistence type="predicted"/>
<dbReference type="PROSITE" id="PS50977">
    <property type="entry name" value="HTH_TETR_2"/>
    <property type="match status" value="1"/>
</dbReference>
<dbReference type="InterPro" id="IPR050109">
    <property type="entry name" value="HTH-type_TetR-like_transc_reg"/>
</dbReference>
<dbReference type="Gene3D" id="1.10.357.10">
    <property type="entry name" value="Tetracycline Repressor, domain 2"/>
    <property type="match status" value="1"/>
</dbReference>
<dbReference type="InterPro" id="IPR009057">
    <property type="entry name" value="Homeodomain-like_sf"/>
</dbReference>
<evidence type="ECO:0000256" key="3">
    <source>
        <dbReference type="ARBA" id="ARBA00023163"/>
    </source>
</evidence>
<feature type="region of interest" description="Disordered" evidence="5">
    <location>
        <begin position="189"/>
        <end position="208"/>
    </location>
</feature>